<gene>
    <name evidence="2" type="ORF">FNQ90_21045</name>
</gene>
<sequence>MEVAAPEPSAEAAEVCRSLADALPPEVEGRERRDVEPASPHTAAWGDPAIVLRCGVPDPAVLDPLDPAYDPFADALAVNDVSWLIEPDAGGDGYRFTTTERTVRVEVRVPSAYAPETGVLVDLAEAVAGAVPLDPLWKGHTDHG</sequence>
<comment type="caution">
    <text evidence="2">The sequence shown here is derived from an EMBL/GenBank/DDBJ whole genome shotgun (WGS) entry which is preliminary data.</text>
</comment>
<reference evidence="3" key="1">
    <citation type="submission" date="2019-10" db="EMBL/GenBank/DDBJ databases">
        <title>Streptomyces sp. nov., a novel actinobacterium isolated from alkaline environment.</title>
        <authorList>
            <person name="Golinska P."/>
        </authorList>
    </citation>
    <scope>NUCLEOTIDE SEQUENCE [LARGE SCALE GENOMIC DNA]</scope>
    <source>
        <strain evidence="3">DSM 42118</strain>
    </source>
</reference>
<evidence type="ECO:0000313" key="3">
    <source>
        <dbReference type="Proteomes" id="UP000538929"/>
    </source>
</evidence>
<organism evidence="2 3">
    <name type="scientific">Streptomyces alkaliphilus</name>
    <dbReference type="NCBI Taxonomy" id="1472722"/>
    <lineage>
        <taxon>Bacteria</taxon>
        <taxon>Bacillati</taxon>
        <taxon>Actinomycetota</taxon>
        <taxon>Actinomycetes</taxon>
        <taxon>Kitasatosporales</taxon>
        <taxon>Streptomycetaceae</taxon>
        <taxon>Streptomyces</taxon>
    </lineage>
</organism>
<dbReference type="Proteomes" id="UP000538929">
    <property type="component" value="Unassembled WGS sequence"/>
</dbReference>
<keyword evidence="3" id="KW-1185">Reference proteome</keyword>
<dbReference type="Pfam" id="PF12028">
    <property type="entry name" value="DUF3515"/>
    <property type="match status" value="1"/>
</dbReference>
<dbReference type="EMBL" id="VKHT01000951">
    <property type="protein sequence ID" value="MBB0246530.1"/>
    <property type="molecule type" value="Genomic_DNA"/>
</dbReference>
<feature type="compositionally biased region" description="Basic and acidic residues" evidence="1">
    <location>
        <begin position="27"/>
        <end position="36"/>
    </location>
</feature>
<dbReference type="AlphaFoldDB" id="A0A7W3TH50"/>
<dbReference type="InterPro" id="IPR021903">
    <property type="entry name" value="DUF3515"/>
</dbReference>
<proteinExistence type="predicted"/>
<evidence type="ECO:0000256" key="1">
    <source>
        <dbReference type="SAM" id="MobiDB-lite"/>
    </source>
</evidence>
<feature type="region of interest" description="Disordered" evidence="1">
    <location>
        <begin position="23"/>
        <end position="43"/>
    </location>
</feature>
<protein>
    <submittedName>
        <fullName evidence="2">DUF3515 family protein</fullName>
    </submittedName>
</protein>
<name>A0A7W3TH50_9ACTN</name>
<accession>A0A7W3TH50</accession>
<evidence type="ECO:0000313" key="2">
    <source>
        <dbReference type="EMBL" id="MBB0246530.1"/>
    </source>
</evidence>